<proteinExistence type="predicted"/>
<keyword evidence="1" id="KW-1133">Transmembrane helix</keyword>
<dbReference type="InterPro" id="IPR012429">
    <property type="entry name" value="HGSNAT_cat"/>
</dbReference>
<dbReference type="PANTHER" id="PTHR31061">
    <property type="entry name" value="LD22376P"/>
    <property type="match status" value="1"/>
</dbReference>
<dbReference type="Proteomes" id="UP000305681">
    <property type="component" value="Unassembled WGS sequence"/>
</dbReference>
<feature type="transmembrane region" description="Helical" evidence="1">
    <location>
        <begin position="351"/>
        <end position="371"/>
    </location>
</feature>
<gene>
    <name evidence="3" type="ORF">FHI69_08895</name>
</gene>
<feature type="transmembrane region" description="Helical" evidence="1">
    <location>
        <begin position="121"/>
        <end position="139"/>
    </location>
</feature>
<feature type="transmembrane region" description="Helical" evidence="1">
    <location>
        <begin position="311"/>
        <end position="331"/>
    </location>
</feature>
<organism evidence="3 4">
    <name type="scientific">Janthinobacterium lividum</name>
    <dbReference type="NCBI Taxonomy" id="29581"/>
    <lineage>
        <taxon>Bacteria</taxon>
        <taxon>Pseudomonadati</taxon>
        <taxon>Pseudomonadota</taxon>
        <taxon>Betaproteobacteria</taxon>
        <taxon>Burkholderiales</taxon>
        <taxon>Oxalobacteraceae</taxon>
        <taxon>Janthinobacterium</taxon>
    </lineage>
</organism>
<dbReference type="RefSeq" id="WP_139090253.1">
    <property type="nucleotide sequence ID" value="NZ_VDGE01000002.1"/>
</dbReference>
<feature type="transmembrane region" description="Helical" evidence="1">
    <location>
        <begin position="240"/>
        <end position="260"/>
    </location>
</feature>
<keyword evidence="1" id="KW-0472">Membrane</keyword>
<evidence type="ECO:0000313" key="3">
    <source>
        <dbReference type="EMBL" id="TNC77445.1"/>
    </source>
</evidence>
<feature type="transmembrane region" description="Helical" evidence="1">
    <location>
        <begin position="272"/>
        <end position="291"/>
    </location>
</feature>
<keyword evidence="1" id="KW-0812">Transmembrane</keyword>
<dbReference type="Pfam" id="PF07786">
    <property type="entry name" value="HGSNAT_cat"/>
    <property type="match status" value="1"/>
</dbReference>
<accession>A0A5C4NUD3</accession>
<reference evidence="3 4" key="1">
    <citation type="submission" date="2019-06" db="EMBL/GenBank/DDBJ databases">
        <title>Genome sequence of Janthinobacterium lividum UCD_MED1.</title>
        <authorList>
            <person name="De Leon M.E."/>
            <person name="Jospin G."/>
        </authorList>
    </citation>
    <scope>NUCLEOTIDE SEQUENCE [LARGE SCALE GENOMIC DNA]</scope>
    <source>
        <strain evidence="3 4">UCD_MED1</strain>
    </source>
</reference>
<feature type="transmembrane region" description="Helical" evidence="1">
    <location>
        <begin position="51"/>
        <end position="71"/>
    </location>
</feature>
<comment type="caution">
    <text evidence="3">The sequence shown here is derived from an EMBL/GenBank/DDBJ whole genome shotgun (WGS) entry which is preliminary data.</text>
</comment>
<feature type="transmembrane region" description="Helical" evidence="1">
    <location>
        <begin position="12"/>
        <end position="31"/>
    </location>
</feature>
<feature type="transmembrane region" description="Helical" evidence="1">
    <location>
        <begin position="208"/>
        <end position="228"/>
    </location>
</feature>
<feature type="transmembrane region" description="Helical" evidence="1">
    <location>
        <begin position="83"/>
        <end position="101"/>
    </location>
</feature>
<dbReference type="PANTHER" id="PTHR31061:SF24">
    <property type="entry name" value="LD22376P"/>
    <property type="match status" value="1"/>
</dbReference>
<dbReference type="EMBL" id="VDGE01000002">
    <property type="protein sequence ID" value="TNC77445.1"/>
    <property type="molecule type" value="Genomic_DNA"/>
</dbReference>
<evidence type="ECO:0000313" key="4">
    <source>
        <dbReference type="Proteomes" id="UP000305681"/>
    </source>
</evidence>
<dbReference type="AlphaFoldDB" id="A0A5C4NUD3"/>
<name>A0A5C4NUD3_9BURK</name>
<evidence type="ECO:0000256" key="1">
    <source>
        <dbReference type="SAM" id="Phobius"/>
    </source>
</evidence>
<feature type="domain" description="Heparan-alpha-glucosaminide N-acetyltransferase catalytic" evidence="2">
    <location>
        <begin position="7"/>
        <end position="158"/>
    </location>
</feature>
<sequence>MTIASQRYLALDVLRGLTVALMIVVNTPGDWGSVYAPFLHAEWHGFTLTDLVFPSFLFVVGNALAFALGKYEHLGHGAVLAKLCQRSALIFLLGFLLYWFPFFKIDDAGQFAWSPLSHTRIPGVLQRIAVCYLAAALILHCWKTRGALVFSACALLGYWAILATWGDYSLHGNAPAKLDLILLGDSHLYHGEGIAFDPEGIAFDPEGILGTLPAIVNVIAGYLAGSFVRRTAPAQLRAALYRLVVAGVICVAVALCWNEVFPINKKLWTSSYVMLGIGLDLLLLALLMFVIDVRKITGWTYFFEVFGKNTLFIYLMSEVLVIIAFTVRIGGGNLYQWLYQHWFTGWAPARVGSLLFAVSFMLLCWLIAYVMDKRKIYIKV</sequence>
<protein>
    <submittedName>
        <fullName evidence="3">DUF5009 domain-containing protein</fullName>
    </submittedName>
</protein>
<evidence type="ECO:0000259" key="2">
    <source>
        <dbReference type="Pfam" id="PF07786"/>
    </source>
</evidence>
<feature type="transmembrane region" description="Helical" evidence="1">
    <location>
        <begin position="146"/>
        <end position="165"/>
    </location>
</feature>